<accession>A0ABT3KYD2</accession>
<dbReference type="RefSeq" id="WP_265257760.1">
    <property type="nucleotide sequence ID" value="NZ_QZCV01000002.1"/>
</dbReference>
<dbReference type="Pfam" id="PF19300">
    <property type="entry name" value="BPD_transp_1_N"/>
    <property type="match status" value="1"/>
</dbReference>
<evidence type="ECO:0000313" key="9">
    <source>
        <dbReference type="EMBL" id="MCW5323357.1"/>
    </source>
</evidence>
<gene>
    <name evidence="9" type="ORF">D5039_20085</name>
</gene>
<dbReference type="Proteomes" id="UP001208935">
    <property type="component" value="Unassembled WGS sequence"/>
</dbReference>
<evidence type="ECO:0000256" key="3">
    <source>
        <dbReference type="ARBA" id="ARBA00022475"/>
    </source>
</evidence>
<dbReference type="GeneID" id="77320867"/>
<dbReference type="PANTHER" id="PTHR43163">
    <property type="entry name" value="DIPEPTIDE TRANSPORT SYSTEM PERMEASE PROTEIN DPPB-RELATED"/>
    <property type="match status" value="1"/>
</dbReference>
<evidence type="ECO:0000256" key="2">
    <source>
        <dbReference type="ARBA" id="ARBA00022448"/>
    </source>
</evidence>
<organism evidence="9 10">
    <name type="scientific">Verminephrobacter aporrectodeae subsp. tuberculatae</name>
    <dbReference type="NCBI Taxonomy" id="1110392"/>
    <lineage>
        <taxon>Bacteria</taxon>
        <taxon>Pseudomonadati</taxon>
        <taxon>Pseudomonadota</taxon>
        <taxon>Betaproteobacteria</taxon>
        <taxon>Burkholderiales</taxon>
        <taxon>Comamonadaceae</taxon>
        <taxon>Verminephrobacter</taxon>
    </lineage>
</organism>
<comment type="similarity">
    <text evidence="7">Belongs to the binding-protein-dependent transport system permease family.</text>
</comment>
<comment type="caution">
    <text evidence="9">The sequence shown here is derived from an EMBL/GenBank/DDBJ whole genome shotgun (WGS) entry which is preliminary data.</text>
</comment>
<dbReference type="EMBL" id="QZCW01000004">
    <property type="protein sequence ID" value="MCW5323357.1"/>
    <property type="molecule type" value="Genomic_DNA"/>
</dbReference>
<evidence type="ECO:0000259" key="8">
    <source>
        <dbReference type="PROSITE" id="PS50928"/>
    </source>
</evidence>
<evidence type="ECO:0000256" key="6">
    <source>
        <dbReference type="ARBA" id="ARBA00023136"/>
    </source>
</evidence>
<protein>
    <submittedName>
        <fullName evidence="9">ABC transporter permease</fullName>
    </submittedName>
</protein>
<name>A0ABT3KYD2_9BURK</name>
<dbReference type="SUPFAM" id="SSF161098">
    <property type="entry name" value="MetI-like"/>
    <property type="match status" value="1"/>
</dbReference>
<keyword evidence="3" id="KW-1003">Cell membrane</keyword>
<dbReference type="PANTHER" id="PTHR43163:SF2">
    <property type="entry name" value="ABC TRANSPORTER PERMEASE PROTEIN"/>
    <property type="match status" value="1"/>
</dbReference>
<keyword evidence="5 7" id="KW-1133">Transmembrane helix</keyword>
<feature type="transmembrane region" description="Helical" evidence="7">
    <location>
        <begin position="130"/>
        <end position="156"/>
    </location>
</feature>
<dbReference type="InterPro" id="IPR045621">
    <property type="entry name" value="BPD_transp_1_N"/>
</dbReference>
<sequence>MLNFVLRRSVQALAVLLLMSLLVFAAVYAIGNPIDILINPQADQALREETIARYGLDQPVLLQYLLFLKNALAGDFGTSFIYDTPALGLILSCLPATLELALVAMLLSVSLGVPLGMLAGYRPHAFSTRLIMGATVLGFSVPAFWMGLMLMLLFAVQLGWFSSGGRGETVALWGVEWSVLTLDGWRHLLLPALNLALFRLALIVRLTRAGVREALLADYVLFARAKGVAPLQVMLRHVMRNIMIPIVTVLGLEFGHMIAFSVVTESIFSWPGTGKLVIDAIRTLDQPVVVAYLLLVVFLFILINTAVDILHPLLDPRMRRLGANR</sequence>
<evidence type="ECO:0000256" key="1">
    <source>
        <dbReference type="ARBA" id="ARBA00004651"/>
    </source>
</evidence>
<keyword evidence="6 7" id="KW-0472">Membrane</keyword>
<keyword evidence="2 7" id="KW-0813">Transport</keyword>
<evidence type="ECO:0000256" key="5">
    <source>
        <dbReference type="ARBA" id="ARBA00022989"/>
    </source>
</evidence>
<proteinExistence type="inferred from homology"/>
<dbReference type="CDD" id="cd06261">
    <property type="entry name" value="TM_PBP2"/>
    <property type="match status" value="1"/>
</dbReference>
<comment type="subcellular location">
    <subcellularLocation>
        <location evidence="1 7">Cell membrane</location>
        <topology evidence="1 7">Multi-pass membrane protein</topology>
    </subcellularLocation>
</comment>
<evidence type="ECO:0000256" key="4">
    <source>
        <dbReference type="ARBA" id="ARBA00022692"/>
    </source>
</evidence>
<keyword evidence="10" id="KW-1185">Reference proteome</keyword>
<feature type="transmembrane region" description="Helical" evidence="7">
    <location>
        <begin position="242"/>
        <end position="268"/>
    </location>
</feature>
<dbReference type="InterPro" id="IPR035906">
    <property type="entry name" value="MetI-like_sf"/>
</dbReference>
<dbReference type="Gene3D" id="1.10.3720.10">
    <property type="entry name" value="MetI-like"/>
    <property type="match status" value="1"/>
</dbReference>
<keyword evidence="4 7" id="KW-0812">Transmembrane</keyword>
<dbReference type="InterPro" id="IPR000515">
    <property type="entry name" value="MetI-like"/>
</dbReference>
<feature type="domain" description="ABC transmembrane type-1" evidence="8">
    <location>
        <begin position="94"/>
        <end position="307"/>
    </location>
</feature>
<feature type="transmembrane region" description="Helical" evidence="7">
    <location>
        <begin position="100"/>
        <end position="118"/>
    </location>
</feature>
<evidence type="ECO:0000256" key="7">
    <source>
        <dbReference type="RuleBase" id="RU363032"/>
    </source>
</evidence>
<dbReference type="Pfam" id="PF00528">
    <property type="entry name" value="BPD_transp_1"/>
    <property type="match status" value="1"/>
</dbReference>
<evidence type="ECO:0000313" key="10">
    <source>
        <dbReference type="Proteomes" id="UP001208935"/>
    </source>
</evidence>
<dbReference type="PROSITE" id="PS50928">
    <property type="entry name" value="ABC_TM1"/>
    <property type="match status" value="1"/>
</dbReference>
<feature type="transmembrane region" description="Helical" evidence="7">
    <location>
        <begin position="288"/>
        <end position="310"/>
    </location>
</feature>
<reference evidence="10" key="1">
    <citation type="submission" date="2023-07" db="EMBL/GenBank/DDBJ databases">
        <title>Verminephrobacter genomes.</title>
        <authorList>
            <person name="Lund M.B."/>
        </authorList>
    </citation>
    <scope>NUCLEOTIDE SEQUENCE [LARGE SCALE GENOMIC DNA]</scope>
    <source>
        <strain evidence="10">AtM5-05</strain>
    </source>
</reference>